<keyword evidence="2" id="KW-1185">Reference proteome</keyword>
<evidence type="ECO:0000313" key="2">
    <source>
        <dbReference type="Proteomes" id="UP000811609"/>
    </source>
</evidence>
<evidence type="ECO:0000313" key="1">
    <source>
        <dbReference type="EMBL" id="KAG6624286.1"/>
    </source>
</evidence>
<dbReference type="Proteomes" id="UP000811609">
    <property type="component" value="Chromosome 16"/>
</dbReference>
<reference evidence="1" key="1">
    <citation type="submission" date="2020-12" db="EMBL/GenBank/DDBJ databases">
        <title>WGS assembly of Carya illinoinensis cv. Pawnee.</title>
        <authorList>
            <person name="Platts A."/>
            <person name="Shu S."/>
            <person name="Wright S."/>
            <person name="Barry K."/>
            <person name="Edger P."/>
            <person name="Pires J.C."/>
            <person name="Schmutz J."/>
        </authorList>
    </citation>
    <scope>NUCLEOTIDE SEQUENCE</scope>
    <source>
        <tissue evidence="1">Leaf</tissue>
    </source>
</reference>
<gene>
    <name evidence="1" type="ORF">CIPAW_16G015800</name>
</gene>
<name>A0A8T1N1G7_CARIL</name>
<sequence length="41" mass="5001">MNQRHARLLATREILIRTFVIAMSNCKACHKDFFQIRIYQY</sequence>
<organism evidence="1 2">
    <name type="scientific">Carya illinoinensis</name>
    <name type="common">Pecan</name>
    <dbReference type="NCBI Taxonomy" id="32201"/>
    <lineage>
        <taxon>Eukaryota</taxon>
        <taxon>Viridiplantae</taxon>
        <taxon>Streptophyta</taxon>
        <taxon>Embryophyta</taxon>
        <taxon>Tracheophyta</taxon>
        <taxon>Spermatophyta</taxon>
        <taxon>Magnoliopsida</taxon>
        <taxon>eudicotyledons</taxon>
        <taxon>Gunneridae</taxon>
        <taxon>Pentapetalae</taxon>
        <taxon>rosids</taxon>
        <taxon>fabids</taxon>
        <taxon>Fagales</taxon>
        <taxon>Juglandaceae</taxon>
        <taxon>Carya</taxon>
    </lineage>
</organism>
<accession>A0A8T1N1G7</accession>
<dbReference type="EMBL" id="CM031824">
    <property type="protein sequence ID" value="KAG6624286.1"/>
    <property type="molecule type" value="Genomic_DNA"/>
</dbReference>
<protein>
    <submittedName>
        <fullName evidence="1">Uncharacterized protein</fullName>
    </submittedName>
</protein>
<dbReference type="AlphaFoldDB" id="A0A8T1N1G7"/>
<proteinExistence type="predicted"/>
<comment type="caution">
    <text evidence="1">The sequence shown here is derived from an EMBL/GenBank/DDBJ whole genome shotgun (WGS) entry which is preliminary data.</text>
</comment>